<reference evidence="2 3" key="1">
    <citation type="submission" date="2016-11" db="EMBL/GenBank/DDBJ databases">
        <title>The macronuclear genome of Stentor coeruleus: a giant cell with tiny introns.</title>
        <authorList>
            <person name="Slabodnick M."/>
            <person name="Ruby J.G."/>
            <person name="Reiff S.B."/>
            <person name="Swart E.C."/>
            <person name="Gosai S."/>
            <person name="Prabakaran S."/>
            <person name="Witkowska E."/>
            <person name="Larue G.E."/>
            <person name="Fisher S."/>
            <person name="Freeman R.M."/>
            <person name="Gunawardena J."/>
            <person name="Chu W."/>
            <person name="Stover N.A."/>
            <person name="Gregory B.D."/>
            <person name="Nowacki M."/>
            <person name="Derisi J."/>
            <person name="Roy S.W."/>
            <person name="Marshall W.F."/>
            <person name="Sood P."/>
        </authorList>
    </citation>
    <scope>NUCLEOTIDE SEQUENCE [LARGE SCALE GENOMIC DNA]</scope>
    <source>
        <strain evidence="2">WM001</strain>
    </source>
</reference>
<name>A0A1R2CN95_9CILI</name>
<evidence type="ECO:0000313" key="2">
    <source>
        <dbReference type="EMBL" id="OMJ90435.1"/>
    </source>
</evidence>
<proteinExistence type="predicted"/>
<dbReference type="Proteomes" id="UP000187209">
    <property type="component" value="Unassembled WGS sequence"/>
</dbReference>
<evidence type="ECO:0000256" key="1">
    <source>
        <dbReference type="SAM" id="Phobius"/>
    </source>
</evidence>
<keyword evidence="3" id="KW-1185">Reference proteome</keyword>
<dbReference type="AlphaFoldDB" id="A0A1R2CN95"/>
<accession>A0A1R2CN95</accession>
<protein>
    <submittedName>
        <fullName evidence="2">Uncharacterized protein</fullName>
    </submittedName>
</protein>
<sequence>MGRKMLELKCLITKNLIFWKSNALTSFLEIFIPILLMTLIVLIRVSVPKNKFPQENLLAQIDNSRQVFMQSTEGLENLPFKNCFSQDAKLTYAVVSKDISFINYLTLNLKKYGLENPEGHFETLSEIENYIQTSDYIENPKLCFAVILEQPQKKNLSYISNIILQILFQKSLLD</sequence>
<comment type="caution">
    <text evidence="2">The sequence shown here is derived from an EMBL/GenBank/DDBJ whole genome shotgun (WGS) entry which is preliminary data.</text>
</comment>
<keyword evidence="1" id="KW-1133">Transmembrane helix</keyword>
<keyword evidence="1" id="KW-0812">Transmembrane</keyword>
<gene>
    <name evidence="2" type="ORF">SteCoe_7243</name>
</gene>
<dbReference type="EMBL" id="MPUH01000103">
    <property type="protein sequence ID" value="OMJ90435.1"/>
    <property type="molecule type" value="Genomic_DNA"/>
</dbReference>
<evidence type="ECO:0000313" key="3">
    <source>
        <dbReference type="Proteomes" id="UP000187209"/>
    </source>
</evidence>
<feature type="transmembrane region" description="Helical" evidence="1">
    <location>
        <begin position="21"/>
        <end position="43"/>
    </location>
</feature>
<keyword evidence="1" id="KW-0472">Membrane</keyword>
<organism evidence="2 3">
    <name type="scientific">Stentor coeruleus</name>
    <dbReference type="NCBI Taxonomy" id="5963"/>
    <lineage>
        <taxon>Eukaryota</taxon>
        <taxon>Sar</taxon>
        <taxon>Alveolata</taxon>
        <taxon>Ciliophora</taxon>
        <taxon>Postciliodesmatophora</taxon>
        <taxon>Heterotrichea</taxon>
        <taxon>Heterotrichida</taxon>
        <taxon>Stentoridae</taxon>
        <taxon>Stentor</taxon>
    </lineage>
</organism>